<keyword evidence="2" id="KW-1185">Reference proteome</keyword>
<proteinExistence type="predicted"/>
<dbReference type="Proteomes" id="UP000249524">
    <property type="component" value="Unassembled WGS sequence"/>
</dbReference>
<gene>
    <name evidence="1" type="ORF">DJ019_18730</name>
</gene>
<evidence type="ECO:0000313" key="1">
    <source>
        <dbReference type="EMBL" id="RAK62554.1"/>
    </source>
</evidence>
<sequence length="66" mass="7388">MVLERTVLTVTRHEGVWCVEHDGDAFGHSRDKEIAKAAANRRAREVQDGGRPCEVRISGEHGFWAS</sequence>
<accession>A0A328BA13</accession>
<dbReference type="EMBL" id="QFYS01000011">
    <property type="protein sequence ID" value="RAK62554.1"/>
    <property type="molecule type" value="Genomic_DNA"/>
</dbReference>
<dbReference type="OrthoDB" id="7210871at2"/>
<comment type="caution">
    <text evidence="1">The sequence shown here is derived from an EMBL/GenBank/DDBJ whole genome shotgun (WGS) entry which is preliminary data.</text>
</comment>
<dbReference type="AlphaFoldDB" id="A0A328BA13"/>
<reference evidence="1 2" key="1">
    <citation type="submission" date="2018-05" db="EMBL/GenBank/DDBJ databases">
        <authorList>
            <person name="Lanie J.A."/>
            <person name="Ng W.-L."/>
            <person name="Kazmierczak K.M."/>
            <person name="Andrzejewski T.M."/>
            <person name="Davidsen T.M."/>
            <person name="Wayne K.J."/>
            <person name="Tettelin H."/>
            <person name="Glass J.I."/>
            <person name="Rusch D."/>
            <person name="Podicherti R."/>
            <person name="Tsui H.-C.T."/>
            <person name="Winkler M.E."/>
        </authorList>
    </citation>
    <scope>NUCLEOTIDE SEQUENCE [LARGE SCALE GENOMIC DNA]</scope>
    <source>
        <strain evidence="1 2">BUT-10</strain>
    </source>
</reference>
<evidence type="ECO:0000313" key="2">
    <source>
        <dbReference type="Proteomes" id="UP000249524"/>
    </source>
</evidence>
<evidence type="ECO:0008006" key="3">
    <source>
        <dbReference type="Google" id="ProtNLM"/>
    </source>
</evidence>
<protein>
    <recommendedName>
        <fullName evidence="3">DUF2188 domain-containing protein</fullName>
    </recommendedName>
</protein>
<name>A0A328BA13_9CAUL</name>
<organism evidence="1 2">
    <name type="scientific">Phenylobacterium kunshanense</name>
    <dbReference type="NCBI Taxonomy" id="1445034"/>
    <lineage>
        <taxon>Bacteria</taxon>
        <taxon>Pseudomonadati</taxon>
        <taxon>Pseudomonadota</taxon>
        <taxon>Alphaproteobacteria</taxon>
        <taxon>Caulobacterales</taxon>
        <taxon>Caulobacteraceae</taxon>
        <taxon>Phenylobacterium</taxon>
    </lineage>
</organism>